<dbReference type="Proteomes" id="UP001558652">
    <property type="component" value="Unassembled WGS sequence"/>
</dbReference>
<sequence>MFFNHVEKDHLFNLKFAVKELERNSKRCEKEERAEKLKVKKAIMKGNHEVARIHAENAIRQKNQSVNYLRMSARVDAVASRVQTALTTRKVTQSMAGVVKAMDAAMKSMNLEKISGLMDKFENQFEDLDVQSSYMENTMSQTVTTSVPQGDVDFLLQQVADEAGLELNMELPQAGSVATSTQASQEQDELTQRLARLRQTE</sequence>
<dbReference type="AlphaFoldDB" id="A0ABD0YVW6"/>
<dbReference type="Gene3D" id="6.10.140.1230">
    <property type="match status" value="1"/>
</dbReference>
<evidence type="ECO:0000256" key="1">
    <source>
        <dbReference type="ARBA" id="ARBA00006190"/>
    </source>
</evidence>
<comment type="caution">
    <text evidence="4">The sequence shown here is derived from an EMBL/GenBank/DDBJ whole genome shotgun (WGS) entry which is preliminary data.</text>
</comment>
<keyword evidence="2" id="KW-0175">Coiled coil</keyword>
<gene>
    <name evidence="4" type="ORF">AAG570_011119</name>
</gene>
<evidence type="ECO:0000256" key="3">
    <source>
        <dbReference type="SAM" id="MobiDB-lite"/>
    </source>
</evidence>
<dbReference type="EMBL" id="JBFDAA010000006">
    <property type="protein sequence ID" value="KAL1131502.1"/>
    <property type="molecule type" value="Genomic_DNA"/>
</dbReference>
<organism evidence="4 5">
    <name type="scientific">Ranatra chinensis</name>
    <dbReference type="NCBI Taxonomy" id="642074"/>
    <lineage>
        <taxon>Eukaryota</taxon>
        <taxon>Metazoa</taxon>
        <taxon>Ecdysozoa</taxon>
        <taxon>Arthropoda</taxon>
        <taxon>Hexapoda</taxon>
        <taxon>Insecta</taxon>
        <taxon>Pterygota</taxon>
        <taxon>Neoptera</taxon>
        <taxon>Paraneoptera</taxon>
        <taxon>Hemiptera</taxon>
        <taxon>Heteroptera</taxon>
        <taxon>Panheteroptera</taxon>
        <taxon>Nepomorpha</taxon>
        <taxon>Nepidae</taxon>
        <taxon>Ranatrinae</taxon>
        <taxon>Ranatra</taxon>
    </lineage>
</organism>
<feature type="compositionally biased region" description="Polar residues" evidence="3">
    <location>
        <begin position="176"/>
        <end position="185"/>
    </location>
</feature>
<evidence type="ECO:0000313" key="4">
    <source>
        <dbReference type="EMBL" id="KAL1131502.1"/>
    </source>
</evidence>
<evidence type="ECO:0000313" key="5">
    <source>
        <dbReference type="Proteomes" id="UP001558652"/>
    </source>
</evidence>
<dbReference type="Pfam" id="PF03357">
    <property type="entry name" value="Snf7"/>
    <property type="match status" value="1"/>
</dbReference>
<feature type="region of interest" description="Disordered" evidence="3">
    <location>
        <begin position="174"/>
        <end position="201"/>
    </location>
</feature>
<reference evidence="4 5" key="1">
    <citation type="submission" date="2024-07" db="EMBL/GenBank/DDBJ databases">
        <title>Chromosome-level genome assembly of the water stick insect Ranatra chinensis (Heteroptera: Nepidae).</title>
        <authorList>
            <person name="Liu X."/>
        </authorList>
    </citation>
    <scope>NUCLEOTIDE SEQUENCE [LARGE SCALE GENOMIC DNA]</scope>
    <source>
        <strain evidence="4">Cailab_2021Rc</strain>
        <tissue evidence="4">Muscle</tissue>
    </source>
</reference>
<proteinExistence type="inferred from homology"/>
<keyword evidence="5" id="KW-1185">Reference proteome</keyword>
<evidence type="ECO:0000256" key="2">
    <source>
        <dbReference type="SAM" id="Coils"/>
    </source>
</evidence>
<dbReference type="PANTHER" id="PTHR10476">
    <property type="entry name" value="CHARGED MULTIVESICULAR BODY PROTEIN"/>
    <property type="match status" value="1"/>
</dbReference>
<evidence type="ECO:0008006" key="6">
    <source>
        <dbReference type="Google" id="ProtNLM"/>
    </source>
</evidence>
<comment type="similarity">
    <text evidence="1">Belongs to the SNF7 family.</text>
</comment>
<name>A0ABD0YVW6_9HEMI</name>
<protein>
    <recommendedName>
        <fullName evidence="6">Charged multivesicular body protein 1b</fullName>
    </recommendedName>
</protein>
<dbReference type="InterPro" id="IPR005024">
    <property type="entry name" value="Snf7_fam"/>
</dbReference>
<accession>A0ABD0YVW6</accession>
<feature type="coiled-coil region" evidence="2">
    <location>
        <begin position="11"/>
        <end position="38"/>
    </location>
</feature>